<comment type="cofactor">
    <cofactor evidence="1">
        <name>pyridoxal 5'-phosphate</name>
        <dbReference type="ChEBI" id="CHEBI:597326"/>
    </cofactor>
</comment>
<dbReference type="InterPro" id="IPR050087">
    <property type="entry name" value="AON_synthase_class-II"/>
</dbReference>
<protein>
    <recommendedName>
        <fullName evidence="5">serine C-palmitoyltransferase</fullName>
        <ecNumber evidence="5">2.3.1.50</ecNumber>
    </recommendedName>
</protein>
<dbReference type="InterPro" id="IPR015421">
    <property type="entry name" value="PyrdxlP-dep_Trfase_major"/>
</dbReference>
<comment type="similarity">
    <text evidence="4">Belongs to the class-II pyridoxal-phosphate-dependent aminotransferase family.</text>
</comment>
<dbReference type="Proteomes" id="UP000183365">
    <property type="component" value="Unassembled WGS sequence"/>
</dbReference>
<dbReference type="InterPro" id="IPR015424">
    <property type="entry name" value="PyrdxlP-dep_Trfase"/>
</dbReference>
<dbReference type="PANTHER" id="PTHR13693:SF2">
    <property type="entry name" value="SERINE PALMITOYLTRANSFERASE 1"/>
    <property type="match status" value="1"/>
</dbReference>
<evidence type="ECO:0000256" key="5">
    <source>
        <dbReference type="ARBA" id="ARBA00013220"/>
    </source>
</evidence>
<evidence type="ECO:0000256" key="1">
    <source>
        <dbReference type="ARBA" id="ARBA00001933"/>
    </source>
</evidence>
<evidence type="ECO:0000256" key="2">
    <source>
        <dbReference type="ARBA" id="ARBA00004760"/>
    </source>
</evidence>
<keyword evidence="7" id="KW-0663">Pyridoxal phosphate</keyword>
<evidence type="ECO:0000313" key="13">
    <source>
        <dbReference type="Proteomes" id="UP000183365"/>
    </source>
</evidence>
<dbReference type="GO" id="GO:0005783">
    <property type="term" value="C:endoplasmic reticulum"/>
    <property type="evidence" value="ECO:0007669"/>
    <property type="project" value="EnsemblFungi"/>
</dbReference>
<dbReference type="Gene3D" id="3.90.1150.10">
    <property type="entry name" value="Aspartate Aminotransferase, domain 1"/>
    <property type="match status" value="1"/>
</dbReference>
<proteinExistence type="inferred from homology"/>
<dbReference type="VEuPathDB" id="FungiDB:HGUI_00761"/>
<dbReference type="GO" id="GO:0017059">
    <property type="term" value="C:serine palmitoyltransferase complex"/>
    <property type="evidence" value="ECO:0007669"/>
    <property type="project" value="EnsemblFungi"/>
</dbReference>
<keyword evidence="8" id="KW-0746">Sphingolipid metabolism</keyword>
<evidence type="ECO:0000256" key="8">
    <source>
        <dbReference type="ARBA" id="ARBA00022919"/>
    </source>
</evidence>
<evidence type="ECO:0000256" key="10">
    <source>
        <dbReference type="ARBA" id="ARBA00023315"/>
    </source>
</evidence>
<dbReference type="Pfam" id="PF00155">
    <property type="entry name" value="Aminotran_1_2"/>
    <property type="match status" value="1"/>
</dbReference>
<dbReference type="GO" id="GO:0004758">
    <property type="term" value="F:serine C-palmitoyltransferase activity"/>
    <property type="evidence" value="ECO:0007669"/>
    <property type="project" value="EnsemblFungi"/>
</dbReference>
<evidence type="ECO:0000256" key="4">
    <source>
        <dbReference type="ARBA" id="ARBA00008392"/>
    </source>
</evidence>
<dbReference type="SUPFAM" id="SSF53383">
    <property type="entry name" value="PLP-dependent transferases"/>
    <property type="match status" value="1"/>
</dbReference>
<keyword evidence="9" id="KW-0443">Lipid metabolism</keyword>
<reference evidence="13" key="1">
    <citation type="submission" date="2016-11" db="EMBL/GenBank/DDBJ databases">
        <authorList>
            <person name="Guldener U."/>
        </authorList>
    </citation>
    <scope>NUCLEOTIDE SEQUENCE [LARGE SCALE GENOMIC DNA]</scope>
</reference>
<dbReference type="GO" id="GO:0046512">
    <property type="term" value="P:sphingosine biosynthetic process"/>
    <property type="evidence" value="ECO:0007669"/>
    <property type="project" value="TreeGrafter"/>
</dbReference>
<dbReference type="PANTHER" id="PTHR13693">
    <property type="entry name" value="CLASS II AMINOTRANSFERASE/8-AMINO-7-OXONONANOATE SYNTHASE"/>
    <property type="match status" value="1"/>
</dbReference>
<dbReference type="EC" id="2.3.1.50" evidence="5"/>
<feature type="domain" description="Aminotransferase class I/classII large" evidence="11">
    <location>
        <begin position="167"/>
        <end position="477"/>
    </location>
</feature>
<name>A0A1L0CJN5_9ASCO</name>
<dbReference type="GO" id="GO:0046513">
    <property type="term" value="P:ceramide biosynthetic process"/>
    <property type="evidence" value="ECO:0007669"/>
    <property type="project" value="TreeGrafter"/>
</dbReference>
<accession>A0A1L0CJN5</accession>
<sequence length="569" mass="64924">MMNSISNNYTEADSVVNKYINHGLLLVKNNYLTIIILDYIKKSHQNDPYRTLVEVIVAVIGLYYIIRNSKKNSNSKTLRVIDNLSPKEFDTLLQEWEPKPLVDALPTDSNGKYQEKLVELFQWKLKKQPIVTKFNDDKISIITNEDPSSEKKDLFNLSHYNFLKLFNNNKYKHRLNDLTRKIIKNCGVGSCGPAGFYGNEDLHYNLEYDMAKFLGTERCVLYGQDFATISSVLATFNKRGDIIIADKLCNVAIQNALQLSRATVYYYDHNDMEDLERYLEMVFEDEKADGVLHRRYIVTEAIFQHNGQICNLDKIVELKNKYKFRLFIDETLSIGALGNTGRGITEFYGYKDRSQVDITVGSLGNSFSVGGGFVAGDAIMSFFQRIGSNAYCFSASLPPYCCGVASDIIKILDSDNSSIIQLNKNTQLFNELLTKKLKTVKSHFIVTSNEKSPMIVLKMSDKFRTKLFNSSVLTIYEDMHQQQTKQNKVVIVQEPFLLEEKFIQEEIVDKLIDEKIMIGLQPYSLQHESLPLLPGFVVSVDANMSTDDIEYITDKLCLVIGEASKKKSI</sequence>
<evidence type="ECO:0000256" key="3">
    <source>
        <dbReference type="ARBA" id="ARBA00004991"/>
    </source>
</evidence>
<dbReference type="OrthoDB" id="3168162at2759"/>
<keyword evidence="6 12" id="KW-0808">Transferase</keyword>
<dbReference type="AlphaFoldDB" id="A0A1L0CJN5"/>
<comment type="pathway">
    <text evidence="2">Lipid metabolism; sphingolipid metabolism.</text>
</comment>
<dbReference type="GO" id="GO:0030170">
    <property type="term" value="F:pyridoxal phosphate binding"/>
    <property type="evidence" value="ECO:0007669"/>
    <property type="project" value="InterPro"/>
</dbReference>
<comment type="pathway">
    <text evidence="3">Sphingolipid metabolism.</text>
</comment>
<evidence type="ECO:0000256" key="9">
    <source>
        <dbReference type="ARBA" id="ARBA00023098"/>
    </source>
</evidence>
<evidence type="ECO:0000313" key="12">
    <source>
        <dbReference type="EMBL" id="SGZ38561.1"/>
    </source>
</evidence>
<dbReference type="InterPro" id="IPR004839">
    <property type="entry name" value="Aminotransferase_I/II_large"/>
</dbReference>
<dbReference type="Gene3D" id="3.40.640.10">
    <property type="entry name" value="Type I PLP-dependent aspartate aminotransferase-like (Major domain)"/>
    <property type="match status" value="1"/>
</dbReference>
<dbReference type="GO" id="GO:0016020">
    <property type="term" value="C:membrane"/>
    <property type="evidence" value="ECO:0007669"/>
    <property type="project" value="GOC"/>
</dbReference>
<evidence type="ECO:0000259" key="11">
    <source>
        <dbReference type="Pfam" id="PF00155"/>
    </source>
</evidence>
<dbReference type="EMBL" id="FQNF01000009">
    <property type="protein sequence ID" value="SGZ38561.1"/>
    <property type="molecule type" value="Genomic_DNA"/>
</dbReference>
<keyword evidence="13" id="KW-1185">Reference proteome</keyword>
<keyword evidence="10" id="KW-0012">Acyltransferase</keyword>
<gene>
    <name evidence="12" type="ORF">HGUI_00761</name>
</gene>
<evidence type="ECO:0000256" key="6">
    <source>
        <dbReference type="ARBA" id="ARBA00022679"/>
    </source>
</evidence>
<evidence type="ECO:0000256" key="7">
    <source>
        <dbReference type="ARBA" id="ARBA00022898"/>
    </source>
</evidence>
<organism evidence="12 13">
    <name type="scientific">Hanseniaspora guilliermondii</name>
    <dbReference type="NCBI Taxonomy" id="56406"/>
    <lineage>
        <taxon>Eukaryota</taxon>
        <taxon>Fungi</taxon>
        <taxon>Dikarya</taxon>
        <taxon>Ascomycota</taxon>
        <taxon>Saccharomycotina</taxon>
        <taxon>Saccharomycetes</taxon>
        <taxon>Saccharomycodales</taxon>
        <taxon>Saccharomycodaceae</taxon>
        <taxon>Hanseniaspora</taxon>
    </lineage>
</organism>
<dbReference type="InterPro" id="IPR015422">
    <property type="entry name" value="PyrdxlP-dep_Trfase_small"/>
</dbReference>